<dbReference type="InterPro" id="IPR000566">
    <property type="entry name" value="Lipocln_cytosolic_FA-bd_dom"/>
</dbReference>
<proteinExistence type="inferred from homology"/>
<dbReference type="PROSITE" id="PS51257">
    <property type="entry name" value="PROKAR_LIPOPROTEIN"/>
    <property type="match status" value="1"/>
</dbReference>
<protein>
    <submittedName>
        <fullName evidence="4">Lipocalin family protein</fullName>
    </submittedName>
</protein>
<evidence type="ECO:0000313" key="4">
    <source>
        <dbReference type="EMBL" id="MBK1855398.1"/>
    </source>
</evidence>
<dbReference type="InterPro" id="IPR012674">
    <property type="entry name" value="Calycin"/>
</dbReference>
<accession>A0AAE2SCL9</accession>
<comment type="similarity">
    <text evidence="1 2">Belongs to the calycin superfamily. Lipocalin family.</text>
</comment>
<dbReference type="GO" id="GO:0006950">
    <property type="term" value="P:response to stress"/>
    <property type="evidence" value="ECO:0007669"/>
    <property type="project" value="UniProtKB-ARBA"/>
</dbReference>
<dbReference type="PRINTS" id="PR01171">
    <property type="entry name" value="BCTLIPOCALIN"/>
</dbReference>
<feature type="domain" description="Lipocalin/cytosolic fatty-acid binding" evidence="3">
    <location>
        <begin position="41"/>
        <end position="183"/>
    </location>
</feature>
<name>A0AAE2SCL9_9BACT</name>
<gene>
    <name evidence="4" type="ORF">JIN83_10540</name>
</gene>
<evidence type="ECO:0000313" key="5">
    <source>
        <dbReference type="Proteomes" id="UP000634206"/>
    </source>
</evidence>
<dbReference type="Gene3D" id="2.40.128.20">
    <property type="match status" value="1"/>
</dbReference>
<keyword evidence="5" id="KW-1185">Reference proteome</keyword>
<dbReference type="InterPro" id="IPR047202">
    <property type="entry name" value="Lipocalin_Blc-like_dom"/>
</dbReference>
<sequence length="187" mass="20434">MKKISKYACLIALATTSSLIISCAGNKRAGDSLATVSNFHAKQYAGEWHEVARLPNFFERDVVAAKATYRVEPDGKISVLNEGLKADGEMTSIQGTAKPVGNTPEGEAKLEVRFDPFPASLFAGDYWVLDLNDAHTMAIVGSPNRKFLWLLAKDPSAQTDDFSAGLKRMQTQGFDVSQLIVNPKRLK</sequence>
<dbReference type="PANTHER" id="PTHR10612:SF34">
    <property type="entry name" value="APOLIPOPROTEIN D"/>
    <property type="match status" value="1"/>
</dbReference>
<dbReference type="EMBL" id="JAENIG010000006">
    <property type="protein sequence ID" value="MBK1855398.1"/>
    <property type="molecule type" value="Genomic_DNA"/>
</dbReference>
<dbReference type="RefSeq" id="WP_309490011.1">
    <property type="nucleotide sequence ID" value="NZ_JAENIG010000006.1"/>
</dbReference>
<dbReference type="AlphaFoldDB" id="A0AAE2SCL9"/>
<evidence type="ECO:0000256" key="2">
    <source>
        <dbReference type="PIRNR" id="PIRNR036893"/>
    </source>
</evidence>
<dbReference type="SUPFAM" id="SSF50814">
    <property type="entry name" value="Lipocalins"/>
    <property type="match status" value="1"/>
</dbReference>
<evidence type="ECO:0000259" key="3">
    <source>
        <dbReference type="Pfam" id="PF08212"/>
    </source>
</evidence>
<dbReference type="InterPro" id="IPR002446">
    <property type="entry name" value="Lipocalin_bac"/>
</dbReference>
<dbReference type="Pfam" id="PF08212">
    <property type="entry name" value="Lipocalin_2"/>
    <property type="match status" value="1"/>
</dbReference>
<reference evidence="4" key="1">
    <citation type="submission" date="2021-01" db="EMBL/GenBank/DDBJ databases">
        <title>Modified the classification status of verrucomicrobia.</title>
        <authorList>
            <person name="Feng X."/>
        </authorList>
    </citation>
    <scope>NUCLEOTIDE SEQUENCE</scope>
    <source>
        <strain evidence="4">5K15</strain>
    </source>
</reference>
<organism evidence="4 5">
    <name type="scientific">Oceaniferula flava</name>
    <dbReference type="NCBI Taxonomy" id="2800421"/>
    <lineage>
        <taxon>Bacteria</taxon>
        <taxon>Pseudomonadati</taxon>
        <taxon>Verrucomicrobiota</taxon>
        <taxon>Verrucomicrobiia</taxon>
        <taxon>Verrucomicrobiales</taxon>
        <taxon>Verrucomicrobiaceae</taxon>
        <taxon>Oceaniferula</taxon>
    </lineage>
</organism>
<dbReference type="CDD" id="cd19438">
    <property type="entry name" value="lipocalin_Blc-like"/>
    <property type="match status" value="1"/>
</dbReference>
<dbReference type="PANTHER" id="PTHR10612">
    <property type="entry name" value="APOLIPOPROTEIN D"/>
    <property type="match status" value="1"/>
</dbReference>
<dbReference type="Proteomes" id="UP000634206">
    <property type="component" value="Unassembled WGS sequence"/>
</dbReference>
<comment type="caution">
    <text evidence="4">The sequence shown here is derived from an EMBL/GenBank/DDBJ whole genome shotgun (WGS) entry which is preliminary data.</text>
</comment>
<dbReference type="PIRSF" id="PIRSF036893">
    <property type="entry name" value="Lipocalin_ApoD"/>
    <property type="match status" value="1"/>
</dbReference>
<evidence type="ECO:0000256" key="1">
    <source>
        <dbReference type="ARBA" id="ARBA00006889"/>
    </source>
</evidence>
<dbReference type="InterPro" id="IPR022271">
    <property type="entry name" value="Lipocalin_ApoD"/>
</dbReference>